<keyword evidence="3" id="KW-0378">Hydrolase</keyword>
<dbReference type="EMBL" id="KV875112">
    <property type="protein sequence ID" value="OIW22557.1"/>
    <property type="molecule type" value="Genomic_DNA"/>
</dbReference>
<dbReference type="AlphaFoldDB" id="A0A1J7I522"/>
<dbReference type="Gene3D" id="3.40.50.1820">
    <property type="entry name" value="alpha/beta hydrolase"/>
    <property type="match status" value="1"/>
</dbReference>
<comment type="similarity">
    <text evidence="1">Belongs to the AB hydrolase superfamily.</text>
</comment>
<protein>
    <submittedName>
        <fullName evidence="3">Alpha/beta-hydrolase</fullName>
    </submittedName>
</protein>
<dbReference type="InterPro" id="IPR029058">
    <property type="entry name" value="AB_hydrolase_fold"/>
</dbReference>
<accession>A0A1J7I522</accession>
<evidence type="ECO:0000259" key="2">
    <source>
        <dbReference type="Pfam" id="PF00561"/>
    </source>
</evidence>
<organism evidence="3 4">
    <name type="scientific">Coniochaeta ligniaria NRRL 30616</name>
    <dbReference type="NCBI Taxonomy" id="1408157"/>
    <lineage>
        <taxon>Eukaryota</taxon>
        <taxon>Fungi</taxon>
        <taxon>Dikarya</taxon>
        <taxon>Ascomycota</taxon>
        <taxon>Pezizomycotina</taxon>
        <taxon>Sordariomycetes</taxon>
        <taxon>Sordariomycetidae</taxon>
        <taxon>Coniochaetales</taxon>
        <taxon>Coniochaetaceae</taxon>
        <taxon>Coniochaeta</taxon>
    </lineage>
</organism>
<dbReference type="OrthoDB" id="2851338at2759"/>
<sequence>MAPQLEGYLTISAKPDIRVHYSVDGPTDGSRPIIVLSNSLAATTHLRDGLTSYFAPTHTIVRYDSRFHGKSPPSADADFDYAAGHSLDDLADDLIVLLDHLEIGRADLAVGLSIGAAVVLIAGAKHPSRFGHVLVVGTKAQPPAGADAAYDSRIAYGREHGSRALGRQSVGRWFPEAWIRANPERAAAV</sequence>
<evidence type="ECO:0000256" key="1">
    <source>
        <dbReference type="ARBA" id="ARBA00008645"/>
    </source>
</evidence>
<dbReference type="InParanoid" id="A0A1J7I522"/>
<dbReference type="Proteomes" id="UP000182658">
    <property type="component" value="Unassembled WGS sequence"/>
</dbReference>
<name>A0A1J7I522_9PEZI</name>
<dbReference type="STRING" id="1408157.A0A1J7I522"/>
<feature type="non-terminal residue" evidence="3">
    <location>
        <position position="189"/>
    </location>
</feature>
<feature type="domain" description="AB hydrolase-1" evidence="2">
    <location>
        <begin position="32"/>
        <end position="143"/>
    </location>
</feature>
<dbReference type="SUPFAM" id="SSF53474">
    <property type="entry name" value="alpha/beta-Hydrolases"/>
    <property type="match status" value="1"/>
</dbReference>
<dbReference type="Pfam" id="PF00561">
    <property type="entry name" value="Abhydrolase_1"/>
    <property type="match status" value="1"/>
</dbReference>
<dbReference type="GO" id="GO:0016787">
    <property type="term" value="F:hydrolase activity"/>
    <property type="evidence" value="ECO:0007669"/>
    <property type="project" value="UniProtKB-KW"/>
</dbReference>
<evidence type="ECO:0000313" key="3">
    <source>
        <dbReference type="EMBL" id="OIW22557.1"/>
    </source>
</evidence>
<evidence type="ECO:0000313" key="4">
    <source>
        <dbReference type="Proteomes" id="UP000182658"/>
    </source>
</evidence>
<proteinExistence type="inferred from homology"/>
<keyword evidence="4" id="KW-1185">Reference proteome</keyword>
<reference evidence="3 4" key="1">
    <citation type="submission" date="2016-10" db="EMBL/GenBank/DDBJ databases">
        <title>Draft genome sequence of Coniochaeta ligniaria NRRL30616, a lignocellulolytic fungus for bioabatement of inhibitors in plant biomass hydrolysates.</title>
        <authorList>
            <consortium name="DOE Joint Genome Institute"/>
            <person name="Jimenez D.J."/>
            <person name="Hector R.E."/>
            <person name="Riley R."/>
            <person name="Sun H."/>
            <person name="Grigoriev I.V."/>
            <person name="Van Elsas J.D."/>
            <person name="Nichols N.N."/>
        </authorList>
    </citation>
    <scope>NUCLEOTIDE SEQUENCE [LARGE SCALE GENOMIC DNA]</scope>
    <source>
        <strain evidence="3 4">NRRL 30616</strain>
    </source>
</reference>
<dbReference type="InterPro" id="IPR000073">
    <property type="entry name" value="AB_hydrolase_1"/>
</dbReference>
<gene>
    <name evidence="3" type="ORF">CONLIGDRAFT_560841</name>
</gene>
<dbReference type="PANTHER" id="PTHR43039">
    <property type="entry name" value="ESTERASE-RELATED"/>
    <property type="match status" value="1"/>
</dbReference>